<dbReference type="PANTHER" id="PTHR46648">
    <property type="entry name" value="HIT FAMILY PROTEIN 1"/>
    <property type="match status" value="1"/>
</dbReference>
<evidence type="ECO:0000256" key="1">
    <source>
        <dbReference type="PIRSR" id="PIRSR601310-1"/>
    </source>
</evidence>
<sequence length="135" mass="15793">MHKLIRLILLNMSTVFHKIVSGEIPCYKIYEDDDFLAFLDINPKCDGHTLLIPKTPAKWVWDVEKYTEYFEVARKIVRHYQKVTGNDLVVMKVVGVDVPYAHIHILPYDENYGRGRSTLTPEKAHQIMKKFSMIN</sequence>
<dbReference type="Pfam" id="PF01230">
    <property type="entry name" value="HIT"/>
    <property type="match status" value="1"/>
</dbReference>
<dbReference type="Gene3D" id="3.30.428.10">
    <property type="entry name" value="HIT-like"/>
    <property type="match status" value="1"/>
</dbReference>
<dbReference type="SUPFAM" id="SSF54197">
    <property type="entry name" value="HIT-like"/>
    <property type="match status" value="1"/>
</dbReference>
<dbReference type="AlphaFoldDB" id="A0A3M0Z338"/>
<proteinExistence type="predicted"/>
<dbReference type="InterPro" id="IPR036265">
    <property type="entry name" value="HIT-like_sf"/>
</dbReference>
<accession>A0A3M0Z338</accession>
<gene>
    <name evidence="4" type="ORF">D6810_01135</name>
</gene>
<dbReference type="GO" id="GO:0003824">
    <property type="term" value="F:catalytic activity"/>
    <property type="evidence" value="ECO:0007669"/>
    <property type="project" value="InterPro"/>
</dbReference>
<evidence type="ECO:0000313" key="4">
    <source>
        <dbReference type="EMBL" id="RMD77375.1"/>
    </source>
</evidence>
<dbReference type="InterPro" id="IPR001310">
    <property type="entry name" value="Histidine_triad_HIT"/>
</dbReference>
<evidence type="ECO:0000256" key="2">
    <source>
        <dbReference type="PROSITE-ProRule" id="PRU00464"/>
    </source>
</evidence>
<comment type="caution">
    <text evidence="4">The sequence shown here is derived from an EMBL/GenBank/DDBJ whole genome shotgun (WGS) entry which is preliminary data.</text>
</comment>
<name>A0A3M0Z338_9BACT</name>
<dbReference type="PROSITE" id="PS51084">
    <property type="entry name" value="HIT_2"/>
    <property type="match status" value="1"/>
</dbReference>
<dbReference type="InterPro" id="IPR011146">
    <property type="entry name" value="HIT-like"/>
</dbReference>
<protein>
    <submittedName>
        <fullName evidence="4">HIT domain-containing protein</fullName>
    </submittedName>
</protein>
<dbReference type="PRINTS" id="PR00332">
    <property type="entry name" value="HISTRIAD"/>
</dbReference>
<evidence type="ECO:0000259" key="3">
    <source>
        <dbReference type="PROSITE" id="PS51084"/>
    </source>
</evidence>
<reference evidence="4 5" key="1">
    <citation type="submission" date="2018-10" db="EMBL/GenBank/DDBJ databases">
        <title>Thermophilic Lithotrophy and Phototrophy in an Intertidal, Iron-rich, Geothermal Spring.</title>
        <authorList>
            <person name="Ward L.M."/>
            <person name="Idei A."/>
            <person name="Nakagawa M."/>
            <person name="Ueno Y."/>
            <person name="Fischer W."/>
            <person name="Mcglynn S.E."/>
        </authorList>
    </citation>
    <scope>NUCLEOTIDE SEQUENCE [LARGE SCALE GENOMIC DNA]</scope>
    <source>
        <strain evidence="4">J137</strain>
    </source>
</reference>
<evidence type="ECO:0000313" key="5">
    <source>
        <dbReference type="Proteomes" id="UP000269410"/>
    </source>
</evidence>
<feature type="active site" description="Tele-AMP-histidine intermediate" evidence="1">
    <location>
        <position position="102"/>
    </location>
</feature>
<comment type="caution">
    <text evidence="2">Lacks conserved residue(s) required for the propagation of feature annotation.</text>
</comment>
<dbReference type="Proteomes" id="UP000269410">
    <property type="component" value="Unassembled WGS sequence"/>
</dbReference>
<dbReference type="EMBL" id="RFKV01000039">
    <property type="protein sequence ID" value="RMD77375.1"/>
    <property type="molecule type" value="Genomic_DNA"/>
</dbReference>
<dbReference type="PANTHER" id="PTHR46648:SF1">
    <property type="entry name" value="ADENOSINE 5'-MONOPHOSPHORAMIDASE HNT1"/>
    <property type="match status" value="1"/>
</dbReference>
<organism evidence="4 5">
    <name type="scientific">Candidatus Dojkabacteria bacterium</name>
    <dbReference type="NCBI Taxonomy" id="2099670"/>
    <lineage>
        <taxon>Bacteria</taxon>
        <taxon>Candidatus Dojkabacteria</taxon>
    </lineage>
</organism>
<dbReference type="GO" id="GO:0009117">
    <property type="term" value="P:nucleotide metabolic process"/>
    <property type="evidence" value="ECO:0007669"/>
    <property type="project" value="TreeGrafter"/>
</dbReference>
<feature type="domain" description="HIT" evidence="3">
    <location>
        <begin position="15"/>
        <end position="119"/>
    </location>
</feature>